<evidence type="ECO:0000256" key="1">
    <source>
        <dbReference type="SAM" id="MobiDB-lite"/>
    </source>
</evidence>
<dbReference type="InterPro" id="IPR046347">
    <property type="entry name" value="bZIP_sf"/>
</dbReference>
<organism evidence="3 4">
    <name type="scientific">Dispira parvispora</name>
    <dbReference type="NCBI Taxonomy" id="1520584"/>
    <lineage>
        <taxon>Eukaryota</taxon>
        <taxon>Fungi</taxon>
        <taxon>Fungi incertae sedis</taxon>
        <taxon>Zoopagomycota</taxon>
        <taxon>Kickxellomycotina</taxon>
        <taxon>Dimargaritomycetes</taxon>
        <taxon>Dimargaritales</taxon>
        <taxon>Dimargaritaceae</taxon>
        <taxon>Dispira</taxon>
    </lineage>
</organism>
<proteinExistence type="predicted"/>
<dbReference type="Gene3D" id="1.20.5.170">
    <property type="match status" value="1"/>
</dbReference>
<evidence type="ECO:0000259" key="2">
    <source>
        <dbReference type="PROSITE" id="PS50217"/>
    </source>
</evidence>
<dbReference type="InterPro" id="IPR004827">
    <property type="entry name" value="bZIP"/>
</dbReference>
<gene>
    <name evidence="3" type="ORF">IWQ62_000246</name>
</gene>
<dbReference type="AlphaFoldDB" id="A0A9W8E582"/>
<feature type="compositionally biased region" description="Polar residues" evidence="1">
    <location>
        <begin position="202"/>
        <end position="216"/>
    </location>
</feature>
<evidence type="ECO:0000313" key="4">
    <source>
        <dbReference type="Proteomes" id="UP001150925"/>
    </source>
</evidence>
<reference evidence="3" key="1">
    <citation type="submission" date="2022-07" db="EMBL/GenBank/DDBJ databases">
        <title>Phylogenomic reconstructions and comparative analyses of Kickxellomycotina fungi.</title>
        <authorList>
            <person name="Reynolds N.K."/>
            <person name="Stajich J.E."/>
            <person name="Barry K."/>
            <person name="Grigoriev I.V."/>
            <person name="Crous P."/>
            <person name="Smith M.E."/>
        </authorList>
    </citation>
    <scope>NUCLEOTIDE SEQUENCE</scope>
    <source>
        <strain evidence="3">RSA 1196</strain>
    </source>
</reference>
<dbReference type="PROSITE" id="PS50217">
    <property type="entry name" value="BZIP"/>
    <property type="match status" value="1"/>
</dbReference>
<dbReference type="EMBL" id="JANBPY010000009">
    <property type="protein sequence ID" value="KAJ1970008.1"/>
    <property type="molecule type" value="Genomic_DNA"/>
</dbReference>
<feature type="domain" description="BZIP" evidence="2">
    <location>
        <begin position="257"/>
        <end position="320"/>
    </location>
</feature>
<feature type="region of interest" description="Disordered" evidence="1">
    <location>
        <begin position="193"/>
        <end position="264"/>
    </location>
</feature>
<dbReference type="OrthoDB" id="5571888at2759"/>
<dbReference type="PANTHER" id="PTHR37616">
    <property type="entry name" value="BZIP TRANSCRIPTION FACTOR 60-LIKE"/>
    <property type="match status" value="1"/>
</dbReference>
<dbReference type="CDD" id="cd14810">
    <property type="entry name" value="bZIP_u1"/>
    <property type="match status" value="1"/>
</dbReference>
<dbReference type="Pfam" id="PF00170">
    <property type="entry name" value="bZIP_1"/>
    <property type="match status" value="1"/>
</dbReference>
<dbReference type="GO" id="GO:0003700">
    <property type="term" value="F:DNA-binding transcription factor activity"/>
    <property type="evidence" value="ECO:0007669"/>
    <property type="project" value="InterPro"/>
</dbReference>
<dbReference type="Proteomes" id="UP001150925">
    <property type="component" value="Unassembled WGS sequence"/>
</dbReference>
<dbReference type="PANTHER" id="PTHR37616:SF2">
    <property type="entry name" value="BZIP DOMAIN-CONTAINING PROTEIN"/>
    <property type="match status" value="1"/>
</dbReference>
<evidence type="ECO:0000313" key="3">
    <source>
        <dbReference type="EMBL" id="KAJ1970008.1"/>
    </source>
</evidence>
<protein>
    <recommendedName>
        <fullName evidence="2">BZIP domain-containing protein</fullName>
    </recommendedName>
</protein>
<feature type="compositionally biased region" description="Polar residues" evidence="1">
    <location>
        <begin position="433"/>
        <end position="458"/>
    </location>
</feature>
<keyword evidence="4" id="KW-1185">Reference proteome</keyword>
<name>A0A9W8E582_9FUNG</name>
<feature type="compositionally biased region" description="Polar residues" evidence="1">
    <location>
        <begin position="225"/>
        <end position="236"/>
    </location>
</feature>
<comment type="caution">
    <text evidence="3">The sequence shown here is derived from an EMBL/GenBank/DDBJ whole genome shotgun (WGS) entry which is preliminary data.</text>
</comment>
<dbReference type="SUPFAM" id="SSF57959">
    <property type="entry name" value="Leucine zipper domain"/>
    <property type="match status" value="1"/>
</dbReference>
<feature type="region of interest" description="Disordered" evidence="1">
    <location>
        <begin position="433"/>
        <end position="469"/>
    </location>
</feature>
<dbReference type="SMART" id="SM00338">
    <property type="entry name" value="BRLZ"/>
    <property type="match status" value="1"/>
</dbReference>
<sequence>MNTPDLTTSDLLSLLLTQSSPSGLDDLGNLPQGLDGELEFYRQFLNESTNGLMPLDLGSMNTNEGSFGSLSPLSSAPSVATSPRTSSGFNFFDVADPSLTNAAATAAINSLSNPLGDSGSPFNLTPSTLMADASTAASPLVSSQSSLLLPTDLLSSPEALALWTAGSGNGGLASSPLPLASRSALNTTDDSMVTNGGLDQINLPTNSVSSLRTPLPTSRVDRKNSNSQALKTTSPTLKRKASAAHDEEEEEVDMKSLSSKERRQIRNKISARNFRLRRKEYISSLEGQIKDLQEGKDHIEQLLGKTCDENAKLRAELESVCKMLDPKEAQRLAPTAFQTSVVADRPEFTKAMLSNSELSSAPFKLMSLINFAMSLSATQLQALHPNLAAHLRTLAVKHQGCRSPWSTDEVKELGKLNTSDVAARSIAKAQSTEADSALLTKSSDATSKSDGLSNTVCKSSSTPPTPCASPILTALSSPETLIGDDEFLDSMACHLSSSSSPFFATEVTNTPVPHSPVMGGKSLDRPRQDIDKLEHMLEDEFHRTLSLSLKRLSDSQVELAQ</sequence>
<accession>A0A9W8E582</accession>
<dbReference type="PROSITE" id="PS00036">
    <property type="entry name" value="BZIP_BASIC"/>
    <property type="match status" value="1"/>
</dbReference>